<organism evidence="4">
    <name type="scientific">Agromyces sp. G08B096</name>
    <dbReference type="NCBI Taxonomy" id="3156399"/>
    <lineage>
        <taxon>Bacteria</taxon>
        <taxon>Bacillati</taxon>
        <taxon>Actinomycetota</taxon>
        <taxon>Actinomycetes</taxon>
        <taxon>Micrococcales</taxon>
        <taxon>Microbacteriaceae</taxon>
        <taxon>Agromyces</taxon>
    </lineage>
</organism>
<dbReference type="InterPro" id="IPR016181">
    <property type="entry name" value="Acyl_CoA_acyltransferase"/>
</dbReference>
<name>A0AAU7W4Z1_9MICO</name>
<dbReference type="InterPro" id="IPR050832">
    <property type="entry name" value="Bact_Acetyltransf"/>
</dbReference>
<dbReference type="PANTHER" id="PTHR43877">
    <property type="entry name" value="AMINOALKYLPHOSPHONATE N-ACETYLTRANSFERASE-RELATED-RELATED"/>
    <property type="match status" value="1"/>
</dbReference>
<evidence type="ECO:0000259" key="3">
    <source>
        <dbReference type="PROSITE" id="PS51186"/>
    </source>
</evidence>
<keyword evidence="1" id="KW-0808">Transferase</keyword>
<dbReference type="EMBL" id="CP158374">
    <property type="protein sequence ID" value="XBX81672.1"/>
    <property type="molecule type" value="Genomic_DNA"/>
</dbReference>
<dbReference type="GO" id="GO:0016747">
    <property type="term" value="F:acyltransferase activity, transferring groups other than amino-acyl groups"/>
    <property type="evidence" value="ECO:0007669"/>
    <property type="project" value="InterPro"/>
</dbReference>
<feature type="domain" description="N-acetyltransferase" evidence="3">
    <location>
        <begin position="18"/>
        <end position="177"/>
    </location>
</feature>
<dbReference type="Pfam" id="PF00583">
    <property type="entry name" value="Acetyltransf_1"/>
    <property type="match status" value="1"/>
</dbReference>
<dbReference type="CDD" id="cd04301">
    <property type="entry name" value="NAT_SF"/>
    <property type="match status" value="1"/>
</dbReference>
<dbReference type="InterPro" id="IPR000182">
    <property type="entry name" value="GNAT_dom"/>
</dbReference>
<dbReference type="PROSITE" id="PS51186">
    <property type="entry name" value="GNAT"/>
    <property type="match status" value="1"/>
</dbReference>
<dbReference type="RefSeq" id="WP_350347694.1">
    <property type="nucleotide sequence ID" value="NZ_CP158374.1"/>
</dbReference>
<reference evidence="4" key="1">
    <citation type="submission" date="2024-05" db="EMBL/GenBank/DDBJ databases">
        <authorList>
            <person name="Yu L."/>
        </authorList>
    </citation>
    <scope>NUCLEOTIDE SEQUENCE</scope>
    <source>
        <strain evidence="4">G08B096</strain>
    </source>
</reference>
<dbReference type="SUPFAM" id="SSF55729">
    <property type="entry name" value="Acyl-CoA N-acyltransferases (Nat)"/>
    <property type="match status" value="1"/>
</dbReference>
<sequence>MLDALQLPVALDARSGPVLLRRATRDDLDQLMALLADDPVSAARGDVAAPGDLPAYLAALEEILADQGNDLLVADDADGRLVGTLQLTRIPGMARRGSTRLLVEAVRVRSDARSAGIGGAMMRWVVDVAAPALGSGLVQLTSDAARTDAHRFYERLGFAASHVGFKRRIPAAPSQTG</sequence>
<dbReference type="PANTHER" id="PTHR43877:SF2">
    <property type="entry name" value="AMINOALKYLPHOSPHONATE N-ACETYLTRANSFERASE-RELATED"/>
    <property type="match status" value="1"/>
</dbReference>
<dbReference type="AlphaFoldDB" id="A0AAU7W4Z1"/>
<dbReference type="Gene3D" id="3.40.630.30">
    <property type="match status" value="1"/>
</dbReference>
<keyword evidence="2" id="KW-0012">Acyltransferase</keyword>
<proteinExistence type="predicted"/>
<protein>
    <submittedName>
        <fullName evidence="4">GNAT family N-acetyltransferase</fullName>
    </submittedName>
</protein>
<evidence type="ECO:0000256" key="1">
    <source>
        <dbReference type="ARBA" id="ARBA00022679"/>
    </source>
</evidence>
<accession>A0AAU7W4Z1</accession>
<evidence type="ECO:0000256" key="2">
    <source>
        <dbReference type="ARBA" id="ARBA00023315"/>
    </source>
</evidence>
<gene>
    <name evidence="4" type="ORF">ABIQ69_13770</name>
</gene>
<evidence type="ECO:0000313" key="4">
    <source>
        <dbReference type="EMBL" id="XBX81672.1"/>
    </source>
</evidence>